<accession>A0A8X8YRT0</accession>
<keyword evidence="2" id="KW-1185">Reference proteome</keyword>
<dbReference type="Proteomes" id="UP000298416">
    <property type="component" value="Unassembled WGS sequence"/>
</dbReference>
<proteinExistence type="predicted"/>
<sequence length="144" mass="16231">MQAVAREFILSEACYLTRLPDSAGFTPLPLSSSVVTIHCRLCSNLFISSFGTPYVFAYGAYNNKPLSFITLLNIVVCKWGRARLDNLIENPSNTDHTRHCRNPSRSAEGAHLFLNKTLNLRRRFTRDDEARQVSFSCLDSAKTL</sequence>
<reference evidence="1" key="1">
    <citation type="submission" date="2018-01" db="EMBL/GenBank/DDBJ databases">
        <authorList>
            <person name="Mao J.F."/>
        </authorList>
    </citation>
    <scope>NUCLEOTIDE SEQUENCE</scope>
    <source>
        <strain evidence="1">Huo1</strain>
        <tissue evidence="1">Leaf</tissue>
    </source>
</reference>
<gene>
    <name evidence="1" type="ORF">SASPL_106637</name>
</gene>
<evidence type="ECO:0000313" key="1">
    <source>
        <dbReference type="EMBL" id="KAG6434990.1"/>
    </source>
</evidence>
<dbReference type="AlphaFoldDB" id="A0A8X8YRT0"/>
<organism evidence="1">
    <name type="scientific">Salvia splendens</name>
    <name type="common">Scarlet sage</name>
    <dbReference type="NCBI Taxonomy" id="180675"/>
    <lineage>
        <taxon>Eukaryota</taxon>
        <taxon>Viridiplantae</taxon>
        <taxon>Streptophyta</taxon>
        <taxon>Embryophyta</taxon>
        <taxon>Tracheophyta</taxon>
        <taxon>Spermatophyta</taxon>
        <taxon>Magnoliopsida</taxon>
        <taxon>eudicotyledons</taxon>
        <taxon>Gunneridae</taxon>
        <taxon>Pentapetalae</taxon>
        <taxon>asterids</taxon>
        <taxon>lamiids</taxon>
        <taxon>Lamiales</taxon>
        <taxon>Lamiaceae</taxon>
        <taxon>Nepetoideae</taxon>
        <taxon>Mentheae</taxon>
        <taxon>Salviinae</taxon>
        <taxon>Salvia</taxon>
        <taxon>Salvia subgen. Calosphace</taxon>
        <taxon>core Calosphace</taxon>
    </lineage>
</organism>
<comment type="caution">
    <text evidence="1">The sequence shown here is derived from an EMBL/GenBank/DDBJ whole genome shotgun (WGS) entry which is preliminary data.</text>
</comment>
<protein>
    <submittedName>
        <fullName evidence="1">Uncharacterized protein</fullName>
    </submittedName>
</protein>
<dbReference type="EMBL" id="PNBA02000002">
    <property type="protein sequence ID" value="KAG6434990.1"/>
    <property type="molecule type" value="Genomic_DNA"/>
</dbReference>
<evidence type="ECO:0000313" key="2">
    <source>
        <dbReference type="Proteomes" id="UP000298416"/>
    </source>
</evidence>
<reference evidence="1" key="2">
    <citation type="submission" date="2020-08" db="EMBL/GenBank/DDBJ databases">
        <title>Plant Genome Project.</title>
        <authorList>
            <person name="Zhang R.-G."/>
        </authorList>
    </citation>
    <scope>NUCLEOTIDE SEQUENCE</scope>
    <source>
        <strain evidence="1">Huo1</strain>
        <tissue evidence="1">Leaf</tissue>
    </source>
</reference>
<name>A0A8X8YRT0_SALSN</name>